<dbReference type="EMBL" id="BAABGT010000069">
    <property type="protein sequence ID" value="GAA4551655.1"/>
    <property type="molecule type" value="Genomic_DNA"/>
</dbReference>
<comment type="caution">
    <text evidence="1">The sequence shown here is derived from an EMBL/GenBank/DDBJ whole genome shotgun (WGS) entry which is preliminary data.</text>
</comment>
<dbReference type="SUPFAM" id="SSF46785">
    <property type="entry name" value="Winged helix' DNA-binding domain"/>
    <property type="match status" value="1"/>
</dbReference>
<dbReference type="Proteomes" id="UP001501598">
    <property type="component" value="Unassembled WGS sequence"/>
</dbReference>
<organism evidence="1 2">
    <name type="scientific">Pseudonocardia xishanensis</name>
    <dbReference type="NCBI Taxonomy" id="630995"/>
    <lineage>
        <taxon>Bacteria</taxon>
        <taxon>Bacillati</taxon>
        <taxon>Actinomycetota</taxon>
        <taxon>Actinomycetes</taxon>
        <taxon>Pseudonocardiales</taxon>
        <taxon>Pseudonocardiaceae</taxon>
        <taxon>Pseudonocardia</taxon>
    </lineage>
</organism>
<dbReference type="InterPro" id="IPR036390">
    <property type="entry name" value="WH_DNA-bd_sf"/>
</dbReference>
<reference evidence="2" key="1">
    <citation type="journal article" date="2019" name="Int. J. Syst. Evol. Microbiol.">
        <title>The Global Catalogue of Microorganisms (GCM) 10K type strain sequencing project: providing services to taxonomists for standard genome sequencing and annotation.</title>
        <authorList>
            <consortium name="The Broad Institute Genomics Platform"/>
            <consortium name="The Broad Institute Genome Sequencing Center for Infectious Disease"/>
            <person name="Wu L."/>
            <person name="Ma J."/>
        </authorList>
    </citation>
    <scope>NUCLEOTIDE SEQUENCE [LARGE SCALE GENOMIC DNA]</scope>
    <source>
        <strain evidence="2">JCM 17906</strain>
    </source>
</reference>
<sequence>MGHPDLVDPAPAHVHGPNCDHSADKPIGWWLRRVDGLIESSMDRVLADEGIGRRHWQALNAIAGGADTAAALDAALAPFAGSGPAARLVLDQLLARHWVQQAAGRITVTPTGSAARGRLVVAIRDYRARITEGVSEADYRTTVETLQRIARNLT</sequence>
<proteinExistence type="predicted"/>
<name>A0ABP8RVY0_9PSEU</name>
<gene>
    <name evidence="1" type="ORF">GCM10023175_43920</name>
</gene>
<evidence type="ECO:0000313" key="2">
    <source>
        <dbReference type="Proteomes" id="UP001501598"/>
    </source>
</evidence>
<dbReference type="Gene3D" id="1.10.10.10">
    <property type="entry name" value="Winged helix-like DNA-binding domain superfamily/Winged helix DNA-binding domain"/>
    <property type="match status" value="1"/>
</dbReference>
<evidence type="ECO:0000313" key="1">
    <source>
        <dbReference type="EMBL" id="GAA4551655.1"/>
    </source>
</evidence>
<protein>
    <submittedName>
        <fullName evidence="1">MarR family winged helix-turn-helix transcriptional regulator</fullName>
    </submittedName>
</protein>
<dbReference type="InterPro" id="IPR036388">
    <property type="entry name" value="WH-like_DNA-bd_sf"/>
</dbReference>
<accession>A0ABP8RVY0</accession>
<keyword evidence="2" id="KW-1185">Reference proteome</keyword>